<dbReference type="SUPFAM" id="SSF52058">
    <property type="entry name" value="L domain-like"/>
    <property type="match status" value="1"/>
</dbReference>
<evidence type="ECO:0000313" key="12">
    <source>
        <dbReference type="Proteomes" id="UP000002051"/>
    </source>
</evidence>
<accession>A0A0C3XEP1</accession>
<dbReference type="Pfam" id="PF13855">
    <property type="entry name" value="LRR_8"/>
    <property type="match status" value="1"/>
</dbReference>
<dbReference type="EC" id="2.7.11.1" evidence="10"/>
<evidence type="ECO:0000256" key="4">
    <source>
        <dbReference type="ARBA" id="ARBA00022729"/>
    </source>
</evidence>
<keyword evidence="10" id="KW-0723">Serine/threonine-protein kinase</keyword>
<evidence type="ECO:0000313" key="9">
    <source>
        <dbReference type="EMBL" id="AES95476.2"/>
    </source>
</evidence>
<dbReference type="HOGENOM" id="CLU_1621473_0_0_1"/>
<dbReference type="Gramene" id="rna29653">
    <property type="protein sequence ID" value="RHN54588.1"/>
    <property type="gene ID" value="gene29653"/>
</dbReference>
<dbReference type="FunFam" id="3.80.10.10:FF:000041">
    <property type="entry name" value="LRR receptor-like serine/threonine-protein kinase ERECTA"/>
    <property type="match status" value="1"/>
</dbReference>
<gene>
    <name evidence="9" type="ordered locus">MTR_5g025920</name>
    <name evidence="10" type="ORF">MtrunA17_Chr5g0408551</name>
</gene>
<name>G7K5C6_MEDTR</name>
<keyword evidence="3" id="KW-0812">Transmembrane</keyword>
<evidence type="ECO:0000256" key="8">
    <source>
        <dbReference type="ARBA" id="ARBA00023180"/>
    </source>
</evidence>
<evidence type="ECO:0000256" key="7">
    <source>
        <dbReference type="ARBA" id="ARBA00023136"/>
    </source>
</evidence>
<evidence type="ECO:0000256" key="3">
    <source>
        <dbReference type="ARBA" id="ARBA00022692"/>
    </source>
</evidence>
<dbReference type="Proteomes" id="UP000265566">
    <property type="component" value="Chromosome 5"/>
</dbReference>
<keyword evidence="10" id="KW-0808">Transferase</keyword>
<keyword evidence="7" id="KW-0472">Membrane</keyword>
<keyword evidence="9" id="KW-0418">Kinase</keyword>
<sequence length="164" mass="18203">MLEIFSISSLTNVLDLSRNILRGSLTKEVGMLKNIDWLDVSENHLCGEITGTIGEYVSLEYLHLQENSFNGTIPSSLAALKGLQYLDISRNQLYGPIPGVMENISGLEYLNMLEGEVPTNGVFGNATRVALIGNYKLCGGISQLHLPPYYVKRWTHTKKIIFPS</sequence>
<reference evidence="11" key="3">
    <citation type="submission" date="2015-04" db="UniProtKB">
        <authorList>
            <consortium name="EnsemblPlants"/>
        </authorList>
    </citation>
    <scope>IDENTIFICATION</scope>
    <source>
        <strain evidence="11">cv. Jemalong A17</strain>
    </source>
</reference>
<keyword evidence="5" id="KW-0677">Repeat</keyword>
<reference evidence="10" key="4">
    <citation type="journal article" date="2018" name="Nat. Plants">
        <title>Whole-genome landscape of Medicago truncatula symbiotic genes.</title>
        <authorList>
            <person name="Pecrix Y."/>
            <person name="Gamas P."/>
            <person name="Carrere S."/>
        </authorList>
    </citation>
    <scope>NUCLEOTIDE SEQUENCE</scope>
    <source>
        <tissue evidence="10">Leaves</tissue>
    </source>
</reference>
<dbReference type="EMBL" id="CM001221">
    <property type="protein sequence ID" value="AES95476.2"/>
    <property type="molecule type" value="Genomic_DNA"/>
</dbReference>
<dbReference type="PANTHER" id="PTHR27008:SF523">
    <property type="entry name" value="LRR RECEPTOR-LIKE KINASE FAMILY PROTEIN"/>
    <property type="match status" value="1"/>
</dbReference>
<reference evidence="9 12" key="2">
    <citation type="journal article" date="2014" name="BMC Genomics">
        <title>An improved genome release (version Mt4.0) for the model legume Medicago truncatula.</title>
        <authorList>
            <person name="Tang H."/>
            <person name="Krishnakumar V."/>
            <person name="Bidwell S."/>
            <person name="Rosen B."/>
            <person name="Chan A."/>
            <person name="Zhou S."/>
            <person name="Gentzbittel L."/>
            <person name="Childs K.L."/>
            <person name="Yandell M."/>
            <person name="Gundlach H."/>
            <person name="Mayer K.F."/>
            <person name="Schwartz D.C."/>
            <person name="Town C.D."/>
        </authorList>
    </citation>
    <scope>GENOME REANNOTATION</scope>
    <source>
        <strain evidence="11 12">cv. Jemalong A17</strain>
    </source>
</reference>
<organism evidence="9 12">
    <name type="scientific">Medicago truncatula</name>
    <name type="common">Barrel medic</name>
    <name type="synonym">Medicago tribuloides</name>
    <dbReference type="NCBI Taxonomy" id="3880"/>
    <lineage>
        <taxon>Eukaryota</taxon>
        <taxon>Viridiplantae</taxon>
        <taxon>Streptophyta</taxon>
        <taxon>Embryophyta</taxon>
        <taxon>Tracheophyta</taxon>
        <taxon>Spermatophyta</taxon>
        <taxon>Magnoliopsida</taxon>
        <taxon>eudicotyledons</taxon>
        <taxon>Gunneridae</taxon>
        <taxon>Pentapetalae</taxon>
        <taxon>rosids</taxon>
        <taxon>fabids</taxon>
        <taxon>Fabales</taxon>
        <taxon>Fabaceae</taxon>
        <taxon>Papilionoideae</taxon>
        <taxon>50 kb inversion clade</taxon>
        <taxon>NPAAA clade</taxon>
        <taxon>Hologalegina</taxon>
        <taxon>IRL clade</taxon>
        <taxon>Trifolieae</taxon>
        <taxon>Medicago</taxon>
    </lineage>
</organism>
<evidence type="ECO:0000256" key="6">
    <source>
        <dbReference type="ARBA" id="ARBA00022989"/>
    </source>
</evidence>
<dbReference type="InterPro" id="IPR001611">
    <property type="entry name" value="Leu-rich_rpt"/>
</dbReference>
<dbReference type="GO" id="GO:0004674">
    <property type="term" value="F:protein serine/threonine kinase activity"/>
    <property type="evidence" value="ECO:0007669"/>
    <property type="project" value="UniProtKB-KW"/>
</dbReference>
<accession>G7K5C6</accession>
<dbReference type="PANTHER" id="PTHR27008">
    <property type="entry name" value="OS04G0122200 PROTEIN"/>
    <property type="match status" value="1"/>
</dbReference>
<dbReference type="eggNOG" id="ENOG502QPYS">
    <property type="taxonomic scope" value="Eukaryota"/>
</dbReference>
<evidence type="ECO:0000256" key="2">
    <source>
        <dbReference type="ARBA" id="ARBA00022614"/>
    </source>
</evidence>
<keyword evidence="2" id="KW-0433">Leucine-rich repeat</keyword>
<keyword evidence="4" id="KW-0732">Signal</keyword>
<evidence type="ECO:0000256" key="1">
    <source>
        <dbReference type="ARBA" id="ARBA00004370"/>
    </source>
</evidence>
<keyword evidence="6" id="KW-1133">Transmembrane helix</keyword>
<keyword evidence="8" id="KW-0325">Glycoprotein</keyword>
<dbReference type="Gene3D" id="3.80.10.10">
    <property type="entry name" value="Ribonuclease Inhibitor"/>
    <property type="match status" value="1"/>
</dbReference>
<keyword evidence="9" id="KW-0675">Receptor</keyword>
<dbReference type="PaxDb" id="3880-AES95476"/>
<protein>
    <submittedName>
        <fullName evidence="9">LRR receptor-like kinase family protein</fullName>
    </submittedName>
    <submittedName>
        <fullName evidence="10">Putative non-specific serine/threonine protein kinase</fullName>
        <ecNumber evidence="10">2.7.11.1</ecNumber>
    </submittedName>
</protein>
<dbReference type="GO" id="GO:0016020">
    <property type="term" value="C:membrane"/>
    <property type="evidence" value="ECO:0007669"/>
    <property type="project" value="UniProtKB-SubCell"/>
</dbReference>
<proteinExistence type="predicted"/>
<evidence type="ECO:0000313" key="11">
    <source>
        <dbReference type="EnsemblPlants" id="AES95476"/>
    </source>
</evidence>
<evidence type="ECO:0000313" key="10">
    <source>
        <dbReference type="EMBL" id="RHN54588.1"/>
    </source>
</evidence>
<dbReference type="STRING" id="3880.G7K5C6"/>
<reference evidence="9 12" key="1">
    <citation type="journal article" date="2011" name="Nature">
        <title>The Medicago genome provides insight into the evolution of rhizobial symbioses.</title>
        <authorList>
            <person name="Young N.D."/>
            <person name="Debelle F."/>
            <person name="Oldroyd G.E."/>
            <person name="Geurts R."/>
            <person name="Cannon S.B."/>
            <person name="Udvardi M.K."/>
            <person name="Benedito V.A."/>
            <person name="Mayer K.F."/>
            <person name="Gouzy J."/>
            <person name="Schoof H."/>
            <person name="Van de Peer Y."/>
            <person name="Proost S."/>
            <person name="Cook D.R."/>
            <person name="Meyers B.C."/>
            <person name="Spannagl M."/>
            <person name="Cheung F."/>
            <person name="De Mita S."/>
            <person name="Krishnakumar V."/>
            <person name="Gundlach H."/>
            <person name="Zhou S."/>
            <person name="Mudge J."/>
            <person name="Bharti A.K."/>
            <person name="Murray J.D."/>
            <person name="Naoumkina M.A."/>
            <person name="Rosen B."/>
            <person name="Silverstein K.A."/>
            <person name="Tang H."/>
            <person name="Rombauts S."/>
            <person name="Zhao P.X."/>
            <person name="Zhou P."/>
            <person name="Barbe V."/>
            <person name="Bardou P."/>
            <person name="Bechner M."/>
            <person name="Bellec A."/>
            <person name="Berger A."/>
            <person name="Berges H."/>
            <person name="Bidwell S."/>
            <person name="Bisseling T."/>
            <person name="Choisne N."/>
            <person name="Couloux A."/>
            <person name="Denny R."/>
            <person name="Deshpande S."/>
            <person name="Dai X."/>
            <person name="Doyle J.J."/>
            <person name="Dudez A.M."/>
            <person name="Farmer A.D."/>
            <person name="Fouteau S."/>
            <person name="Franken C."/>
            <person name="Gibelin C."/>
            <person name="Gish J."/>
            <person name="Goldstein S."/>
            <person name="Gonzalez A.J."/>
            <person name="Green P.J."/>
            <person name="Hallab A."/>
            <person name="Hartog M."/>
            <person name="Hua A."/>
            <person name="Humphray S.J."/>
            <person name="Jeong D.H."/>
            <person name="Jing Y."/>
            <person name="Jocker A."/>
            <person name="Kenton S.M."/>
            <person name="Kim D.J."/>
            <person name="Klee K."/>
            <person name="Lai H."/>
            <person name="Lang C."/>
            <person name="Lin S."/>
            <person name="Macmil S.L."/>
            <person name="Magdelenat G."/>
            <person name="Matthews L."/>
            <person name="McCorrison J."/>
            <person name="Monaghan E.L."/>
            <person name="Mun J.H."/>
            <person name="Najar F.Z."/>
            <person name="Nicholson C."/>
            <person name="Noirot C."/>
            <person name="O'Bleness M."/>
            <person name="Paule C.R."/>
            <person name="Poulain J."/>
            <person name="Prion F."/>
            <person name="Qin B."/>
            <person name="Qu C."/>
            <person name="Retzel E.F."/>
            <person name="Riddle C."/>
            <person name="Sallet E."/>
            <person name="Samain S."/>
            <person name="Samson N."/>
            <person name="Sanders I."/>
            <person name="Saurat O."/>
            <person name="Scarpelli C."/>
            <person name="Schiex T."/>
            <person name="Segurens B."/>
            <person name="Severin A.J."/>
            <person name="Sherrier D.J."/>
            <person name="Shi R."/>
            <person name="Sims S."/>
            <person name="Singer S.R."/>
            <person name="Sinharoy S."/>
            <person name="Sterck L."/>
            <person name="Viollet A."/>
            <person name="Wang B.B."/>
            <person name="Wang K."/>
            <person name="Wang M."/>
            <person name="Wang X."/>
            <person name="Warfsmann J."/>
            <person name="Weissenbach J."/>
            <person name="White D.D."/>
            <person name="White J.D."/>
            <person name="Wiley G.B."/>
            <person name="Wincker P."/>
            <person name="Xing Y."/>
            <person name="Yang L."/>
            <person name="Yao Z."/>
            <person name="Ying F."/>
            <person name="Zhai J."/>
            <person name="Zhou L."/>
            <person name="Zuber A."/>
            <person name="Denarie J."/>
            <person name="Dixon R.A."/>
            <person name="May G.D."/>
            <person name="Schwartz D.C."/>
            <person name="Rogers J."/>
            <person name="Quetier F."/>
            <person name="Town C.D."/>
            <person name="Roe B.A."/>
        </authorList>
    </citation>
    <scope>NUCLEOTIDE SEQUENCE [LARGE SCALE GENOMIC DNA]</scope>
    <source>
        <strain evidence="9">A17</strain>
        <strain evidence="11 12">cv. Jemalong A17</strain>
    </source>
</reference>
<dbReference type="AlphaFoldDB" id="G7K5C6"/>
<dbReference type="Proteomes" id="UP000002051">
    <property type="component" value="Chromosome 5"/>
</dbReference>
<dbReference type="InterPro" id="IPR051809">
    <property type="entry name" value="Plant_receptor-like_S/T_kinase"/>
</dbReference>
<comment type="subcellular location">
    <subcellularLocation>
        <location evidence="1">Membrane</location>
    </subcellularLocation>
</comment>
<keyword evidence="12" id="KW-1185">Reference proteome</keyword>
<dbReference type="EnsemblPlants" id="AES95476">
    <property type="protein sequence ID" value="AES95476"/>
    <property type="gene ID" value="MTR_5g025920"/>
</dbReference>
<dbReference type="InterPro" id="IPR032675">
    <property type="entry name" value="LRR_dom_sf"/>
</dbReference>
<evidence type="ECO:0000256" key="5">
    <source>
        <dbReference type="ARBA" id="ARBA00022737"/>
    </source>
</evidence>
<dbReference type="EMBL" id="PSQE01000005">
    <property type="protein sequence ID" value="RHN54588.1"/>
    <property type="molecule type" value="Genomic_DNA"/>
</dbReference>